<proteinExistence type="predicted"/>
<protein>
    <submittedName>
        <fullName evidence="3">Uncharacterized protein</fullName>
    </submittedName>
</protein>
<organism evidence="3 4">
    <name type="scientific">Garicola koreensis</name>
    <dbReference type="NCBI Taxonomy" id="1262554"/>
    <lineage>
        <taxon>Bacteria</taxon>
        <taxon>Bacillati</taxon>
        <taxon>Actinomycetota</taxon>
        <taxon>Actinomycetes</taxon>
        <taxon>Micrococcales</taxon>
        <taxon>Micrococcaceae</taxon>
        <taxon>Garicola</taxon>
    </lineage>
</organism>
<evidence type="ECO:0000256" key="1">
    <source>
        <dbReference type="SAM" id="MobiDB-lite"/>
    </source>
</evidence>
<keyword evidence="4" id="KW-1185">Reference proteome</keyword>
<evidence type="ECO:0000256" key="2">
    <source>
        <dbReference type="SAM" id="SignalP"/>
    </source>
</evidence>
<dbReference type="Proteomes" id="UP000547528">
    <property type="component" value="Unassembled WGS sequence"/>
</dbReference>
<dbReference type="EMBL" id="JACIBT010000002">
    <property type="protein sequence ID" value="MBB3667518.1"/>
    <property type="molecule type" value="Genomic_DNA"/>
</dbReference>
<dbReference type="RefSeq" id="WP_183357942.1">
    <property type="nucleotide sequence ID" value="NZ_BAABKR010000001.1"/>
</dbReference>
<dbReference type="PROSITE" id="PS51257">
    <property type="entry name" value="PROKAR_LIPOPROTEIN"/>
    <property type="match status" value="1"/>
</dbReference>
<feature type="compositionally biased region" description="Polar residues" evidence="1">
    <location>
        <begin position="42"/>
        <end position="54"/>
    </location>
</feature>
<feature type="chain" id="PRO_5039226615" evidence="2">
    <location>
        <begin position="29"/>
        <end position="264"/>
    </location>
</feature>
<gene>
    <name evidence="3" type="ORF">FHX47_001137</name>
</gene>
<feature type="signal peptide" evidence="2">
    <location>
        <begin position="1"/>
        <end position="28"/>
    </location>
</feature>
<keyword evidence="2" id="KW-0732">Signal</keyword>
<name>A0A7W5TTJ7_9MICC</name>
<dbReference type="AlphaFoldDB" id="A0A7W5TTJ7"/>
<feature type="region of interest" description="Disordered" evidence="1">
    <location>
        <begin position="34"/>
        <end position="111"/>
    </location>
</feature>
<sequence length="264" mass="27553">MARTTRTRFWRTAPGVAALAALALTACATDDEAAEFDDAEAGSQTEEQDSTAQAQVADGNSGAGEDSEDGALDEPEEADSGAEPDAAEGAAESPSDTVAQTSEGPIDPADAVQTVEYTIPDSDIDGSITLGLHHLQVKGNTMELLLTFTPEFSSRGAHNLYNLHGNNGGLATPALFDRENLTRYSALRASGSRSWATDVVGPRVNSGETIVYWANYAVPDADIDTISVGIPAAPEFEDVEIDWGDGEPSNLDDDDGADSGEGDE</sequence>
<evidence type="ECO:0000313" key="4">
    <source>
        <dbReference type="Proteomes" id="UP000547528"/>
    </source>
</evidence>
<feature type="region of interest" description="Disordered" evidence="1">
    <location>
        <begin position="240"/>
        <end position="264"/>
    </location>
</feature>
<reference evidence="3 4" key="1">
    <citation type="submission" date="2020-08" db="EMBL/GenBank/DDBJ databases">
        <title>Sequencing the genomes of 1000 actinobacteria strains.</title>
        <authorList>
            <person name="Klenk H.-P."/>
        </authorList>
    </citation>
    <scope>NUCLEOTIDE SEQUENCE [LARGE SCALE GENOMIC DNA]</scope>
    <source>
        <strain evidence="3 4">DSM 28238</strain>
    </source>
</reference>
<accession>A0A7W5TTJ7</accession>
<comment type="caution">
    <text evidence="3">The sequence shown here is derived from an EMBL/GenBank/DDBJ whole genome shotgun (WGS) entry which is preliminary data.</text>
</comment>
<feature type="compositionally biased region" description="Low complexity" evidence="1">
    <location>
        <begin position="87"/>
        <end position="96"/>
    </location>
</feature>
<evidence type="ECO:0000313" key="3">
    <source>
        <dbReference type="EMBL" id="MBB3667518.1"/>
    </source>
</evidence>
<feature type="compositionally biased region" description="Acidic residues" evidence="1">
    <location>
        <begin position="65"/>
        <end position="86"/>
    </location>
</feature>